<dbReference type="Gene3D" id="3.40.190.10">
    <property type="entry name" value="Periplasmic binding protein-like II"/>
    <property type="match status" value="2"/>
</dbReference>
<dbReference type="EMBL" id="CACSIO010000005">
    <property type="protein sequence ID" value="CAA0098817.1"/>
    <property type="molecule type" value="Genomic_DNA"/>
</dbReference>
<dbReference type="SUPFAM" id="SSF53850">
    <property type="entry name" value="Periplasmic binding protein-like II"/>
    <property type="match status" value="1"/>
</dbReference>
<keyword evidence="1" id="KW-0732">Signal</keyword>
<feature type="chain" id="PRO_5025043672" evidence="1">
    <location>
        <begin position="24"/>
        <end position="254"/>
    </location>
</feature>
<gene>
    <name evidence="2" type="ORF">OPDIPICF_04192</name>
</gene>
<evidence type="ECO:0000313" key="2">
    <source>
        <dbReference type="EMBL" id="CAA0098817.1"/>
    </source>
</evidence>
<name>A0A5S9P662_9GAMM</name>
<feature type="signal peptide" evidence="1">
    <location>
        <begin position="1"/>
        <end position="23"/>
    </location>
</feature>
<dbReference type="AlphaFoldDB" id="A0A5S9P662"/>
<keyword evidence="3" id="KW-1185">Reference proteome</keyword>
<organism evidence="2 3">
    <name type="scientific">BD1-7 clade bacterium</name>
    <dbReference type="NCBI Taxonomy" id="2029982"/>
    <lineage>
        <taxon>Bacteria</taxon>
        <taxon>Pseudomonadati</taxon>
        <taxon>Pseudomonadota</taxon>
        <taxon>Gammaproteobacteria</taxon>
        <taxon>Cellvibrionales</taxon>
        <taxon>Spongiibacteraceae</taxon>
        <taxon>BD1-7 clade</taxon>
    </lineage>
</organism>
<sequence length="254" mass="28411">MNIHAKQWVMTLLLFCMSYQMHAQTIHDSYLDVGVQVDSSCAVTHFFLDIGKKENLQVRWYPGPLDKAAGQLEQRVFDVSAHGISNINSAAPTAALASKPYLSVKRGFTVLQKGEFAGLKSLPEGAKVGVMDNSTALQDIKRNYPADYFDLTIIPMLEGSPRAMLRAGKIDAIAEGYTGFWFNPDDAKDLVMIDVHPLYDDDPDAEGLVFWVQEEDTALLNMINAYLDDVNTNIYFYYQNNKACDTDYAFPPSE</sequence>
<evidence type="ECO:0000256" key="1">
    <source>
        <dbReference type="SAM" id="SignalP"/>
    </source>
</evidence>
<proteinExistence type="predicted"/>
<evidence type="ECO:0000313" key="3">
    <source>
        <dbReference type="Proteomes" id="UP000441399"/>
    </source>
</evidence>
<reference evidence="2 3" key="1">
    <citation type="submission" date="2019-11" db="EMBL/GenBank/DDBJ databases">
        <authorList>
            <person name="Holert J."/>
        </authorList>
    </citation>
    <scope>NUCLEOTIDE SEQUENCE [LARGE SCALE GENOMIC DNA]</scope>
    <source>
        <strain evidence="2">SB11_3</strain>
    </source>
</reference>
<protein>
    <submittedName>
        <fullName evidence="2">Uncharacterized protein</fullName>
    </submittedName>
</protein>
<dbReference type="Proteomes" id="UP000441399">
    <property type="component" value="Unassembled WGS sequence"/>
</dbReference>
<accession>A0A5S9P662</accession>
<dbReference type="OrthoDB" id="7065969at2"/>